<dbReference type="GO" id="GO:0071555">
    <property type="term" value="P:cell wall organization"/>
    <property type="evidence" value="ECO:0007669"/>
    <property type="project" value="UniProtKB-KW"/>
</dbReference>
<dbReference type="EMBL" id="CP001511">
    <property type="protein sequence ID" value="ACS43403.1"/>
    <property type="molecule type" value="Genomic_DNA"/>
</dbReference>
<keyword evidence="14" id="KW-1185">Reference proteome</keyword>
<dbReference type="PANTHER" id="PTHR37425:SF1">
    <property type="entry name" value="OUTER MEMBRANE PROTEIN"/>
    <property type="match status" value="1"/>
</dbReference>
<feature type="transmembrane region" description="Helical" evidence="12">
    <location>
        <begin position="20"/>
        <end position="47"/>
    </location>
</feature>
<dbReference type="KEGG" id="mea:Mex_2p0556"/>
<accession>C5B4M1</accession>
<dbReference type="PROSITE" id="PS51318">
    <property type="entry name" value="TAT"/>
    <property type="match status" value="1"/>
</dbReference>
<dbReference type="Pfam" id="PF05951">
    <property type="entry name" value="Peptidase_M15_2"/>
    <property type="match status" value="1"/>
</dbReference>
<dbReference type="Proteomes" id="UP000009081">
    <property type="component" value="Plasmid megaplasmid"/>
</dbReference>
<gene>
    <name evidence="13" type="ordered locus">MexAM1_META2p0556</name>
</gene>
<protein>
    <recommendedName>
        <fullName evidence="11">Murein endopeptidase K</fullName>
    </recommendedName>
</protein>
<evidence type="ECO:0000256" key="6">
    <source>
        <dbReference type="ARBA" id="ARBA00022801"/>
    </source>
</evidence>
<keyword evidence="6" id="KW-0378">Hydrolase</keyword>
<keyword evidence="13" id="KW-0614">Plasmid</keyword>
<evidence type="ECO:0000313" key="14">
    <source>
        <dbReference type="Proteomes" id="UP000009081"/>
    </source>
</evidence>
<dbReference type="InterPro" id="IPR009045">
    <property type="entry name" value="Zn_M74/Hedgehog-like"/>
</dbReference>
<comment type="pathway">
    <text evidence="2">Cell wall biogenesis; cell wall polysaccharide biosynthesis.</text>
</comment>
<evidence type="ECO:0000256" key="10">
    <source>
        <dbReference type="ARBA" id="ARBA00093448"/>
    </source>
</evidence>
<geneLocation type="plasmid" evidence="13 14">
    <name>megaplasmid</name>
</geneLocation>
<keyword evidence="4" id="KW-0479">Metal-binding</keyword>
<keyword evidence="9" id="KW-0961">Cell wall biogenesis/degradation</keyword>
<dbReference type="GO" id="GO:0046872">
    <property type="term" value="F:metal ion binding"/>
    <property type="evidence" value="ECO:0007669"/>
    <property type="project" value="UniProtKB-KW"/>
</dbReference>
<dbReference type="GO" id="GO:0008237">
    <property type="term" value="F:metallopeptidase activity"/>
    <property type="evidence" value="ECO:0007669"/>
    <property type="project" value="UniProtKB-KW"/>
</dbReference>
<evidence type="ECO:0000256" key="11">
    <source>
        <dbReference type="ARBA" id="ARBA00093666"/>
    </source>
</evidence>
<comment type="cofactor">
    <cofactor evidence="1">
        <name>Zn(2+)</name>
        <dbReference type="ChEBI" id="CHEBI:29105"/>
    </cofactor>
</comment>
<dbReference type="AlphaFoldDB" id="C5B4M1"/>
<keyword evidence="8" id="KW-0482">Metalloprotease</keyword>
<dbReference type="PANTHER" id="PTHR37425">
    <property type="match status" value="1"/>
</dbReference>
<dbReference type="InterPro" id="IPR006311">
    <property type="entry name" value="TAT_signal"/>
</dbReference>
<dbReference type="SUPFAM" id="SSF55166">
    <property type="entry name" value="Hedgehog/DD-peptidase"/>
    <property type="match status" value="1"/>
</dbReference>
<dbReference type="InterPro" id="IPR010275">
    <property type="entry name" value="MepK"/>
</dbReference>
<evidence type="ECO:0000256" key="5">
    <source>
        <dbReference type="ARBA" id="ARBA00022729"/>
    </source>
</evidence>
<proteinExistence type="inferred from homology"/>
<evidence type="ECO:0000313" key="13">
    <source>
        <dbReference type="EMBL" id="ACS43403.1"/>
    </source>
</evidence>
<keyword evidence="12" id="KW-0812">Transmembrane</keyword>
<evidence type="ECO:0000256" key="3">
    <source>
        <dbReference type="ARBA" id="ARBA00022670"/>
    </source>
</evidence>
<evidence type="ECO:0000256" key="1">
    <source>
        <dbReference type="ARBA" id="ARBA00001947"/>
    </source>
</evidence>
<keyword evidence="5" id="KW-0732">Signal</keyword>
<comment type="similarity">
    <text evidence="10">Belongs to the peptidase M15 family.</text>
</comment>
<evidence type="ECO:0000256" key="12">
    <source>
        <dbReference type="SAM" id="Phobius"/>
    </source>
</evidence>
<dbReference type="Gene3D" id="3.30.1380.10">
    <property type="match status" value="1"/>
</dbReference>
<keyword evidence="12" id="KW-0472">Membrane</keyword>
<evidence type="ECO:0000256" key="7">
    <source>
        <dbReference type="ARBA" id="ARBA00022833"/>
    </source>
</evidence>
<keyword evidence="7" id="KW-0862">Zinc</keyword>
<evidence type="ECO:0000256" key="9">
    <source>
        <dbReference type="ARBA" id="ARBA00023316"/>
    </source>
</evidence>
<keyword evidence="12" id="KW-1133">Transmembrane helix</keyword>
<organism evidence="13 14">
    <name type="scientific">Methylorubrum extorquens (strain ATCC 14718 / DSM 1338 / JCM 2805 / NCIMB 9133 / AM1)</name>
    <name type="common">Methylobacterium extorquens</name>
    <dbReference type="NCBI Taxonomy" id="272630"/>
    <lineage>
        <taxon>Bacteria</taxon>
        <taxon>Pseudomonadati</taxon>
        <taxon>Pseudomonadota</taxon>
        <taxon>Alphaproteobacteria</taxon>
        <taxon>Hyphomicrobiales</taxon>
        <taxon>Methylobacteriaceae</taxon>
        <taxon>Methylorubrum</taxon>
    </lineage>
</organism>
<sequence>MSTELTRRSFLRGLASSVVAPAGTVAGLPVGAYAAAALAMPALVALLTQDAMADTKSIPLRLHNTNTGDKLAIDLFVGSDWNPTGLVQADYMLRDFRQNLVVQNDRRLYAALYVLQRAFVGDGYVKVNSGYRTTTTNEMLRRQGLGAARESFHTKARAVDYLIPNPNATLSEIARVAKGFHIGAVALYNNFIHMDTGDPDRSWGLKY</sequence>
<dbReference type="OrthoDB" id="8382078at2"/>
<keyword evidence="3" id="KW-0645">Protease</keyword>
<dbReference type="RefSeq" id="WP_012753859.1">
    <property type="nucleotide sequence ID" value="NC_012811.1"/>
</dbReference>
<name>C5B4M1_METEA</name>
<evidence type="ECO:0000256" key="4">
    <source>
        <dbReference type="ARBA" id="ARBA00022723"/>
    </source>
</evidence>
<dbReference type="GO" id="GO:0006508">
    <property type="term" value="P:proteolysis"/>
    <property type="evidence" value="ECO:0007669"/>
    <property type="project" value="UniProtKB-KW"/>
</dbReference>
<reference evidence="13 14" key="1">
    <citation type="journal article" date="2009" name="PLoS ONE">
        <title>Methylobacterium genome sequences: a reference blueprint to investigate microbial metabolism of C1 compounds from natural and industrial sources.</title>
        <authorList>
            <person name="Vuilleumier S."/>
            <person name="Chistoserdova L."/>
            <person name="Lee M.-C."/>
            <person name="Bringel F."/>
            <person name="Lajus A."/>
            <person name="Zhou Y."/>
            <person name="Gourion B."/>
            <person name="Barbe V."/>
            <person name="Chang J."/>
            <person name="Cruveiller S."/>
            <person name="Dossat C."/>
            <person name="Gillett W."/>
            <person name="Gruffaz C."/>
            <person name="Haugen E."/>
            <person name="Hourcade E."/>
            <person name="Levy R."/>
            <person name="Mangenot S."/>
            <person name="Muller E."/>
            <person name="Nadalig T."/>
            <person name="Pagni M."/>
            <person name="Penny C."/>
            <person name="Peyraud R."/>
            <person name="Robinson D.G."/>
            <person name="Roche D."/>
            <person name="Rouy Z."/>
            <person name="Saenampechek C."/>
            <person name="Salvignol G."/>
            <person name="Vallenet D."/>
            <person name="Wu Z."/>
            <person name="Marx C.J."/>
            <person name="Vorholt J.A."/>
            <person name="Olson M.V."/>
            <person name="Kaul R."/>
            <person name="Weissenbach J."/>
            <person name="Medigue C."/>
            <person name="Lidstrom M.E."/>
        </authorList>
    </citation>
    <scope>NUCLEOTIDE SEQUENCE [LARGE SCALE GENOMIC DNA]</scope>
    <source>
        <strain evidence="14">ATCC 14718 / DSM 1338 / JCM 2805 / NCIMB 9133 / AM1</strain>
    </source>
</reference>
<evidence type="ECO:0000256" key="8">
    <source>
        <dbReference type="ARBA" id="ARBA00023049"/>
    </source>
</evidence>
<evidence type="ECO:0000256" key="2">
    <source>
        <dbReference type="ARBA" id="ARBA00004776"/>
    </source>
</evidence>
<dbReference type="HOGENOM" id="CLU_080400_1_2_5"/>